<name>A0A2K3Q7Y9_9HYPO</name>
<comment type="caution">
    <text evidence="1">The sequence shown here is derived from an EMBL/GenBank/DDBJ whole genome shotgun (WGS) entry which is preliminary data.</text>
</comment>
<evidence type="ECO:0000313" key="2">
    <source>
        <dbReference type="Proteomes" id="UP000236621"/>
    </source>
</evidence>
<dbReference type="Proteomes" id="UP000236621">
    <property type="component" value="Unassembled WGS sequence"/>
</dbReference>
<gene>
    <name evidence="1" type="ORF">TCAP_06428</name>
</gene>
<dbReference type="OrthoDB" id="366390at2759"/>
<dbReference type="AlphaFoldDB" id="A0A2K3Q7Y9"/>
<proteinExistence type="predicted"/>
<dbReference type="EMBL" id="NRSZ01001071">
    <property type="protein sequence ID" value="PNY23631.1"/>
    <property type="molecule type" value="Genomic_DNA"/>
</dbReference>
<dbReference type="InterPro" id="IPR036770">
    <property type="entry name" value="Ankyrin_rpt-contain_sf"/>
</dbReference>
<accession>A0A2K3Q7Y9</accession>
<dbReference type="Gene3D" id="1.25.40.20">
    <property type="entry name" value="Ankyrin repeat-containing domain"/>
    <property type="match status" value="1"/>
</dbReference>
<organism evidence="1 2">
    <name type="scientific">Tolypocladium capitatum</name>
    <dbReference type="NCBI Taxonomy" id="45235"/>
    <lineage>
        <taxon>Eukaryota</taxon>
        <taxon>Fungi</taxon>
        <taxon>Dikarya</taxon>
        <taxon>Ascomycota</taxon>
        <taxon>Pezizomycotina</taxon>
        <taxon>Sordariomycetes</taxon>
        <taxon>Hypocreomycetidae</taxon>
        <taxon>Hypocreales</taxon>
        <taxon>Ophiocordycipitaceae</taxon>
        <taxon>Tolypocladium</taxon>
    </lineage>
</organism>
<evidence type="ECO:0000313" key="1">
    <source>
        <dbReference type="EMBL" id="PNY23631.1"/>
    </source>
</evidence>
<reference evidence="1 2" key="1">
    <citation type="submission" date="2017-08" db="EMBL/GenBank/DDBJ databases">
        <title>Harnessing the power of phylogenomics to disentangle the directionality and signatures of interkingdom host jumping in the parasitic fungal genus Tolypocladium.</title>
        <authorList>
            <person name="Quandt C.A."/>
            <person name="Patterson W."/>
            <person name="Spatafora J.W."/>
        </authorList>
    </citation>
    <scope>NUCLEOTIDE SEQUENCE [LARGE SCALE GENOMIC DNA]</scope>
    <source>
        <strain evidence="1 2">CBS 113982</strain>
    </source>
</reference>
<sequence length="257" mass="28693">MYDSARSGDMSIFQQALPAGLPLNMTTKRVTLWCGPLRCRSGQKMKLTTSPSAHASGIPRPWQLVKLLIQHGGDRNRFNDKGQRPLAGAVFKKEDAVIEVRRQRFNRPTTESLTRQTQALIDGGADPDHGNPSALQCVEMFKQDGAWEAKFEAATGRGRAQPPDLGINCIIDEHRDHNDDNYNTSWGHDAQLHWFAFGKRNCIPKMLEACRRAQATLQQTGQRLPRLMRSFVGHALGVNGATRREISGYPGGEEFDE</sequence>
<dbReference type="STRING" id="45235.A0A2K3Q7Y9"/>
<protein>
    <submittedName>
        <fullName evidence="1">Ankyrin repeat protein</fullName>
    </submittedName>
</protein>
<keyword evidence="2" id="KW-1185">Reference proteome</keyword>